<keyword evidence="5 7" id="KW-0269">Exonuclease</keyword>
<sequence length="756" mass="83471">MSRPFPTKQEILDWIRDNPGAAGKRDIARAFGLKGPARVELKRLLKEMAAEGLLEKRPRRALAPKGHMPSVAVLIALEPDASGDLFLEPQGWESDDPPPRILFVPRKGDPAPGPGDRLLCRLTRVHDLDHAYEARLIRRIGAGARRMLGVFRAGPDHARVEPIAKGDAHVWMVPPGAENGARDGELVRAEALDGPRAHHLGLPRARVIERLGDPFAARSVSLIAIHEHGIPLDFPQEAEDEARAARPVGPEGREDLRHLPLLTIDPADARDHDDAVCAMLDDDPANPGGHVVWVAIADVAHYVRPGSALDREARRRGNSTYFPDRVAPMLPEALSADLCSLHEGADRPCIAVRMTLDASGERRGHRFVRAIMRSAASLSYEQAQALEDGRADPALAPLEGPVRALFAAWRAADKARARRAPLALDLPERKVVLSPEGEVEQITFRERFDAHRVIEEFMILANVCAAETLERKRRPLIYRVHEEPGPDKMDALREQAEACGLVFPKGQVLRTRDFNRLLEQAAGGECAELINLAVLRAQTQAYYAPENLGHFGLNLPRYAHFTSPIRRYADLTVHRALISAHGWGPDPRRDGATLEEQESLKETAEHISFTERRSMTAERDTIDRYLAAFLKDRVGEVFEGRISGVARFGLFVKLDETGADALVPISSLGREYFVHDPEAQTLTGERTGRVIGLGQRVTVRLREAMPVTGGIVCDLLSVEGGALAGGGRRGKARGKAPRRKLVKERVRRAKIPRRRP</sequence>
<dbReference type="NCBIfam" id="TIGR00358">
    <property type="entry name" value="3_prime_RNase"/>
    <property type="match status" value="1"/>
</dbReference>
<evidence type="ECO:0000256" key="1">
    <source>
        <dbReference type="ARBA" id="ARBA00001849"/>
    </source>
</evidence>
<dbReference type="RefSeq" id="WP_072746278.1">
    <property type="nucleotide sequence ID" value="NZ_FOHL01000003.1"/>
</dbReference>
<dbReference type="InterPro" id="IPR004476">
    <property type="entry name" value="RNase_II/RNase_R"/>
</dbReference>
<evidence type="ECO:0000256" key="7">
    <source>
        <dbReference type="HAMAP-Rule" id="MF_01895"/>
    </source>
</evidence>
<dbReference type="Pfam" id="PF00575">
    <property type="entry name" value="S1"/>
    <property type="match status" value="1"/>
</dbReference>
<evidence type="ECO:0000256" key="2">
    <source>
        <dbReference type="ARBA" id="ARBA00022490"/>
    </source>
</evidence>
<keyword evidence="6 7" id="KW-0694">RNA-binding</keyword>
<dbReference type="InterPro" id="IPR022966">
    <property type="entry name" value="RNase_II/R_CS"/>
</dbReference>
<evidence type="ECO:0000256" key="4">
    <source>
        <dbReference type="ARBA" id="ARBA00022801"/>
    </source>
</evidence>
<evidence type="ECO:0000313" key="11">
    <source>
        <dbReference type="Proteomes" id="UP000184066"/>
    </source>
</evidence>
<dbReference type="InterPro" id="IPR040476">
    <property type="entry name" value="CSD2"/>
</dbReference>
<dbReference type="Pfam" id="PF00773">
    <property type="entry name" value="RNB"/>
    <property type="match status" value="1"/>
</dbReference>
<dbReference type="SUPFAM" id="SSF50249">
    <property type="entry name" value="Nucleic acid-binding proteins"/>
    <property type="match status" value="2"/>
</dbReference>
<dbReference type="GO" id="GO:0005829">
    <property type="term" value="C:cytosol"/>
    <property type="evidence" value="ECO:0007669"/>
    <property type="project" value="TreeGrafter"/>
</dbReference>
<dbReference type="PANTHER" id="PTHR23355">
    <property type="entry name" value="RIBONUCLEASE"/>
    <property type="match status" value="1"/>
</dbReference>
<organism evidence="10 11">
    <name type="scientific">Oceanicella actignis</name>
    <dbReference type="NCBI Taxonomy" id="1189325"/>
    <lineage>
        <taxon>Bacteria</taxon>
        <taxon>Pseudomonadati</taxon>
        <taxon>Pseudomonadota</taxon>
        <taxon>Alphaproteobacteria</taxon>
        <taxon>Rhodobacterales</taxon>
        <taxon>Paracoccaceae</taxon>
        <taxon>Oceanicella</taxon>
    </lineage>
</organism>
<keyword evidence="4 7" id="KW-0378">Hydrolase</keyword>
<dbReference type="HAMAP" id="MF_01895">
    <property type="entry name" value="RNase_R"/>
    <property type="match status" value="1"/>
</dbReference>
<dbReference type="Proteomes" id="UP000184066">
    <property type="component" value="Unassembled WGS sequence"/>
</dbReference>
<dbReference type="NCBIfam" id="TIGR02063">
    <property type="entry name" value="RNase_R"/>
    <property type="match status" value="1"/>
</dbReference>
<dbReference type="OrthoDB" id="9764149at2"/>
<accession>A0A1M7SC03</accession>
<dbReference type="InterPro" id="IPR011805">
    <property type="entry name" value="RNase_R"/>
</dbReference>
<dbReference type="Pfam" id="PF17876">
    <property type="entry name" value="CSD2"/>
    <property type="match status" value="1"/>
</dbReference>
<dbReference type="EC" id="3.1.13.1" evidence="7"/>
<dbReference type="InterPro" id="IPR012340">
    <property type="entry name" value="NA-bd_OB-fold"/>
</dbReference>
<feature type="compositionally biased region" description="Basic residues" evidence="8">
    <location>
        <begin position="728"/>
        <end position="756"/>
    </location>
</feature>
<reference evidence="10 11" key="1">
    <citation type="submission" date="2016-12" db="EMBL/GenBank/DDBJ databases">
        <authorList>
            <person name="Song W.-J."/>
            <person name="Kurnit D.M."/>
        </authorList>
    </citation>
    <scope>NUCLEOTIDE SEQUENCE [LARGE SCALE GENOMIC DNA]</scope>
    <source>
        <strain evidence="10 11">CGMCC 1.10808</strain>
    </source>
</reference>
<dbReference type="CDD" id="cd04471">
    <property type="entry name" value="S1_RNase_R"/>
    <property type="match status" value="1"/>
</dbReference>
<keyword evidence="11" id="KW-1185">Reference proteome</keyword>
<keyword evidence="3 7" id="KW-0540">Nuclease</keyword>
<dbReference type="InterPro" id="IPR001900">
    <property type="entry name" value="RNase_II/R"/>
</dbReference>
<gene>
    <name evidence="7" type="primary">rnr</name>
    <name evidence="10" type="ORF">SAMN05216200_102203</name>
</gene>
<dbReference type="GO" id="GO:0008859">
    <property type="term" value="F:exoribonuclease II activity"/>
    <property type="evidence" value="ECO:0007669"/>
    <property type="project" value="UniProtKB-UniRule"/>
</dbReference>
<dbReference type="Gene3D" id="2.40.50.140">
    <property type="entry name" value="Nucleic acid-binding proteins"/>
    <property type="match status" value="1"/>
</dbReference>
<dbReference type="InterPro" id="IPR050180">
    <property type="entry name" value="RNR_Ribonuclease"/>
</dbReference>
<comment type="function">
    <text evidence="7">3'-5' exoribonuclease that releases 5'-nucleoside monophosphates and is involved in maturation of structured RNAs.</text>
</comment>
<evidence type="ECO:0000259" key="9">
    <source>
        <dbReference type="PROSITE" id="PS50126"/>
    </source>
</evidence>
<protein>
    <recommendedName>
        <fullName evidence="7">Ribonuclease R</fullName>
        <shortName evidence="7">RNase R</shortName>
        <ecNumber evidence="7">3.1.13.1</ecNumber>
    </recommendedName>
</protein>
<evidence type="ECO:0000313" key="10">
    <source>
        <dbReference type="EMBL" id="SHN56047.1"/>
    </source>
</evidence>
<dbReference type="GO" id="GO:0006402">
    <property type="term" value="P:mRNA catabolic process"/>
    <property type="evidence" value="ECO:0007669"/>
    <property type="project" value="TreeGrafter"/>
</dbReference>
<feature type="region of interest" description="Disordered" evidence="8">
    <location>
        <begin position="724"/>
        <end position="756"/>
    </location>
</feature>
<name>A0A1M7SC03_9RHOB</name>
<dbReference type="PANTHER" id="PTHR23355:SF9">
    <property type="entry name" value="DIS3-LIKE EXONUCLEASE 2"/>
    <property type="match status" value="1"/>
</dbReference>
<comment type="subcellular location">
    <subcellularLocation>
        <location evidence="7">Cytoplasm</location>
    </subcellularLocation>
</comment>
<evidence type="ECO:0000256" key="3">
    <source>
        <dbReference type="ARBA" id="ARBA00022722"/>
    </source>
</evidence>
<evidence type="ECO:0000256" key="6">
    <source>
        <dbReference type="ARBA" id="ARBA00022884"/>
    </source>
</evidence>
<dbReference type="STRING" id="1189325.SAMN04488119_103305"/>
<keyword evidence="2 7" id="KW-0963">Cytoplasm</keyword>
<dbReference type="PROSITE" id="PS01175">
    <property type="entry name" value="RIBONUCLEASE_II"/>
    <property type="match status" value="1"/>
</dbReference>
<comment type="catalytic activity">
    <reaction evidence="1 7">
        <text>Exonucleolytic cleavage in the 3'- to 5'-direction to yield nucleoside 5'-phosphates.</text>
        <dbReference type="EC" id="3.1.13.1"/>
    </reaction>
</comment>
<feature type="domain" description="S1 motif" evidence="9">
    <location>
        <begin position="635"/>
        <end position="701"/>
    </location>
</feature>
<evidence type="ECO:0000256" key="5">
    <source>
        <dbReference type="ARBA" id="ARBA00022839"/>
    </source>
</evidence>
<comment type="similarity">
    <text evidence="7">Belongs to the RNR ribonuclease family. RNase R subfamily.</text>
</comment>
<dbReference type="GO" id="GO:0003723">
    <property type="term" value="F:RNA binding"/>
    <property type="evidence" value="ECO:0007669"/>
    <property type="project" value="UniProtKB-UniRule"/>
</dbReference>
<evidence type="ECO:0000256" key="8">
    <source>
        <dbReference type="SAM" id="MobiDB-lite"/>
    </source>
</evidence>
<dbReference type="SMART" id="SM00955">
    <property type="entry name" value="RNB"/>
    <property type="match status" value="1"/>
</dbReference>
<dbReference type="SMART" id="SM00316">
    <property type="entry name" value="S1"/>
    <property type="match status" value="1"/>
</dbReference>
<proteinExistence type="inferred from homology"/>
<dbReference type="InterPro" id="IPR003029">
    <property type="entry name" value="S1_domain"/>
</dbReference>
<dbReference type="EMBL" id="FRDL01000002">
    <property type="protein sequence ID" value="SHN56047.1"/>
    <property type="molecule type" value="Genomic_DNA"/>
</dbReference>
<dbReference type="PROSITE" id="PS50126">
    <property type="entry name" value="S1"/>
    <property type="match status" value="1"/>
</dbReference>
<dbReference type="AlphaFoldDB" id="A0A1M7SC03"/>